<dbReference type="InterPro" id="IPR011701">
    <property type="entry name" value="MFS"/>
</dbReference>
<feature type="transmembrane region" description="Helical" evidence="6">
    <location>
        <begin position="136"/>
        <end position="157"/>
    </location>
</feature>
<keyword evidence="5 6" id="KW-0472">Membrane</keyword>
<feature type="transmembrane region" description="Helical" evidence="6">
    <location>
        <begin position="163"/>
        <end position="182"/>
    </location>
</feature>
<dbReference type="PRINTS" id="PR01988">
    <property type="entry name" value="EXPORTERBACE"/>
</dbReference>
<dbReference type="OrthoDB" id="7065110at2"/>
<feature type="transmembrane region" description="Helical" evidence="6">
    <location>
        <begin position="296"/>
        <end position="320"/>
    </location>
</feature>
<dbReference type="GO" id="GO:0005886">
    <property type="term" value="C:plasma membrane"/>
    <property type="evidence" value="ECO:0007669"/>
    <property type="project" value="UniProtKB-SubCell"/>
</dbReference>
<evidence type="ECO:0008006" key="9">
    <source>
        <dbReference type="Google" id="ProtNLM"/>
    </source>
</evidence>
<feature type="transmembrane region" description="Helical" evidence="6">
    <location>
        <begin position="21"/>
        <end position="38"/>
    </location>
</feature>
<feature type="transmembrane region" description="Helical" evidence="6">
    <location>
        <begin position="360"/>
        <end position="376"/>
    </location>
</feature>
<evidence type="ECO:0000256" key="4">
    <source>
        <dbReference type="ARBA" id="ARBA00022989"/>
    </source>
</evidence>
<dbReference type="SUPFAM" id="SSF103473">
    <property type="entry name" value="MFS general substrate transporter"/>
    <property type="match status" value="1"/>
</dbReference>
<sequence length="386" mass="43841">MYHHIKDLSSNERKILTSQSISTIGDFMALPALLIIAYERGEQFVSLLLIIYFLPRFFQPIFGIIADKYDLKKIILSSELLRGLIFIVLFLYPSDYPIYLWLAIAGINSMLGSIFDPARLKLMTEVSDDFPSFNSIFNFFYSAGGLLSIAISIWCEANYETEVIFLLNAATFFISFIVLAPMKIELIEPSYVKFDIKSIATGLKYFRPGSRLSVLLILMIFIDFYTGVFYEKFPSKSIEIGFSEYGPYIFSALICLGNSMGAVLINTASKKPALSYSFMTALIVSVFIFFSQSNWFLSFFFCTVFFIGQMIFIGVSEVFIEQDVPHSSRGRVFAINESLPIAALMIGSWCSNIFSSNQLFIATISMLVISLSMMMWRKHQQEQKPV</sequence>
<dbReference type="PANTHER" id="PTHR23513:SF6">
    <property type="entry name" value="MAJOR FACILITATOR SUPERFAMILY ASSOCIATED DOMAIN-CONTAINING PROTEIN"/>
    <property type="match status" value="1"/>
</dbReference>
<dbReference type="Proteomes" id="UP000306719">
    <property type="component" value="Unassembled WGS sequence"/>
</dbReference>
<evidence type="ECO:0000256" key="6">
    <source>
        <dbReference type="SAM" id="Phobius"/>
    </source>
</evidence>
<keyword evidence="2" id="KW-1003">Cell membrane</keyword>
<dbReference type="CDD" id="cd06173">
    <property type="entry name" value="MFS_MefA_like"/>
    <property type="match status" value="1"/>
</dbReference>
<dbReference type="InterPro" id="IPR036259">
    <property type="entry name" value="MFS_trans_sf"/>
</dbReference>
<evidence type="ECO:0000313" key="7">
    <source>
        <dbReference type="EMBL" id="TMP34744.1"/>
    </source>
</evidence>
<proteinExistence type="predicted"/>
<organism evidence="7 8">
    <name type="scientific">Pseudoalteromonas rubra</name>
    <dbReference type="NCBI Taxonomy" id="43658"/>
    <lineage>
        <taxon>Bacteria</taxon>
        <taxon>Pseudomonadati</taxon>
        <taxon>Pseudomonadota</taxon>
        <taxon>Gammaproteobacteria</taxon>
        <taxon>Alteromonadales</taxon>
        <taxon>Pseudoalteromonadaceae</taxon>
        <taxon>Pseudoalteromonas</taxon>
    </lineage>
</organism>
<keyword evidence="3 6" id="KW-0812">Transmembrane</keyword>
<feature type="transmembrane region" description="Helical" evidence="6">
    <location>
        <begin position="44"/>
        <end position="62"/>
    </location>
</feature>
<evidence type="ECO:0000256" key="1">
    <source>
        <dbReference type="ARBA" id="ARBA00004651"/>
    </source>
</evidence>
<protein>
    <recommendedName>
        <fullName evidence="9">MFS transporter</fullName>
    </recommendedName>
</protein>
<reference evidence="8" key="2">
    <citation type="submission" date="2019-06" db="EMBL/GenBank/DDBJ databases">
        <title>Co-occurence of chitin degradation, pigmentation and bioactivity in marine Pseudoalteromonas.</title>
        <authorList>
            <person name="Sonnenschein E.C."/>
            <person name="Bech P.K."/>
        </authorList>
    </citation>
    <scope>NUCLEOTIDE SEQUENCE [LARGE SCALE GENOMIC DNA]</scope>
    <source>
        <strain evidence="8">S2599</strain>
    </source>
</reference>
<evidence type="ECO:0000313" key="8">
    <source>
        <dbReference type="Proteomes" id="UP000306719"/>
    </source>
</evidence>
<dbReference type="PANTHER" id="PTHR23513">
    <property type="entry name" value="INTEGRAL MEMBRANE EFFLUX PROTEIN-RELATED"/>
    <property type="match status" value="1"/>
</dbReference>
<evidence type="ECO:0000256" key="3">
    <source>
        <dbReference type="ARBA" id="ARBA00022692"/>
    </source>
</evidence>
<reference evidence="7 8" key="1">
    <citation type="submission" date="2018-01" db="EMBL/GenBank/DDBJ databases">
        <authorList>
            <person name="Paulsen S."/>
            <person name="Gram L.K."/>
        </authorList>
    </citation>
    <scope>NUCLEOTIDE SEQUENCE [LARGE SCALE GENOMIC DNA]</scope>
    <source>
        <strain evidence="7 8">S2599</strain>
    </source>
</reference>
<dbReference type="AlphaFoldDB" id="A0A5S3WYC4"/>
<gene>
    <name evidence="7" type="ORF">CWB98_17255</name>
</gene>
<evidence type="ECO:0000256" key="2">
    <source>
        <dbReference type="ARBA" id="ARBA00022475"/>
    </source>
</evidence>
<feature type="transmembrane region" description="Helical" evidence="6">
    <location>
        <begin position="332"/>
        <end position="354"/>
    </location>
</feature>
<feature type="transmembrane region" description="Helical" evidence="6">
    <location>
        <begin position="212"/>
        <end position="230"/>
    </location>
</feature>
<dbReference type="EMBL" id="PNCJ01000027">
    <property type="protein sequence ID" value="TMP34744.1"/>
    <property type="molecule type" value="Genomic_DNA"/>
</dbReference>
<comment type="subcellular location">
    <subcellularLocation>
        <location evidence="1">Cell membrane</location>
        <topology evidence="1">Multi-pass membrane protein</topology>
    </subcellularLocation>
</comment>
<feature type="transmembrane region" description="Helical" evidence="6">
    <location>
        <begin position="273"/>
        <end position="290"/>
    </location>
</feature>
<evidence type="ECO:0000256" key="5">
    <source>
        <dbReference type="ARBA" id="ARBA00023136"/>
    </source>
</evidence>
<dbReference type="Gene3D" id="1.20.1250.20">
    <property type="entry name" value="MFS general substrate transporter like domains"/>
    <property type="match status" value="1"/>
</dbReference>
<dbReference type="InterPro" id="IPR022324">
    <property type="entry name" value="Bacilysin_exporter_BacE_put"/>
</dbReference>
<dbReference type="Pfam" id="PF07690">
    <property type="entry name" value="MFS_1"/>
    <property type="match status" value="1"/>
</dbReference>
<feature type="transmembrane region" description="Helical" evidence="6">
    <location>
        <begin position="98"/>
        <end position="115"/>
    </location>
</feature>
<dbReference type="GO" id="GO:0022857">
    <property type="term" value="F:transmembrane transporter activity"/>
    <property type="evidence" value="ECO:0007669"/>
    <property type="project" value="InterPro"/>
</dbReference>
<accession>A0A5S3WYC4</accession>
<name>A0A5S3WYC4_9GAMM</name>
<feature type="transmembrane region" description="Helical" evidence="6">
    <location>
        <begin position="245"/>
        <end position="266"/>
    </location>
</feature>
<dbReference type="RefSeq" id="WP_138545952.1">
    <property type="nucleotide sequence ID" value="NZ_PNCJ01000027.1"/>
</dbReference>
<keyword evidence="4 6" id="KW-1133">Transmembrane helix</keyword>
<comment type="caution">
    <text evidence="7">The sequence shown here is derived from an EMBL/GenBank/DDBJ whole genome shotgun (WGS) entry which is preliminary data.</text>
</comment>